<dbReference type="SUPFAM" id="SSF56436">
    <property type="entry name" value="C-type lectin-like"/>
    <property type="match status" value="1"/>
</dbReference>
<dbReference type="GeneTree" id="ENSGT00940000161814"/>
<dbReference type="InterPro" id="IPR016187">
    <property type="entry name" value="CTDL_fold"/>
</dbReference>
<evidence type="ECO:0000313" key="6">
    <source>
        <dbReference type="Proteomes" id="UP000242638"/>
    </source>
</evidence>
<dbReference type="KEGG" id="pret:103480867"/>
<dbReference type="InterPro" id="IPR002353">
    <property type="entry name" value="AntifreezeII"/>
</dbReference>
<dbReference type="PROSITE" id="PS00615">
    <property type="entry name" value="C_TYPE_LECTIN_1"/>
    <property type="match status" value="1"/>
</dbReference>
<evidence type="ECO:0000256" key="1">
    <source>
        <dbReference type="ARBA" id="ARBA00023157"/>
    </source>
</evidence>
<feature type="region of interest" description="Disordered" evidence="2">
    <location>
        <begin position="18"/>
        <end position="38"/>
    </location>
</feature>
<dbReference type="Pfam" id="PF00059">
    <property type="entry name" value="Lectin_C"/>
    <property type="match status" value="1"/>
</dbReference>
<reference evidence="5" key="2">
    <citation type="submission" date="2025-08" db="UniProtKB">
        <authorList>
            <consortium name="Ensembl"/>
        </authorList>
    </citation>
    <scope>IDENTIFICATION</scope>
    <source>
        <strain evidence="5">Guanapo</strain>
    </source>
</reference>
<dbReference type="SMART" id="SM00034">
    <property type="entry name" value="CLECT"/>
    <property type="match status" value="1"/>
</dbReference>
<keyword evidence="6" id="KW-1185">Reference proteome</keyword>
<reference evidence="5" key="3">
    <citation type="submission" date="2025-09" db="UniProtKB">
        <authorList>
            <consortium name="Ensembl"/>
        </authorList>
    </citation>
    <scope>IDENTIFICATION</scope>
    <source>
        <strain evidence="5">Guanapo</strain>
    </source>
</reference>
<name>A0A3P9MY58_POERE</name>
<dbReference type="InterPro" id="IPR018378">
    <property type="entry name" value="C-type_lectin_CS"/>
</dbReference>
<feature type="chain" id="PRO_5018098683" evidence="3">
    <location>
        <begin position="20"/>
        <end position="183"/>
    </location>
</feature>
<dbReference type="Ensembl" id="ENSPRET00000002345.1">
    <property type="protein sequence ID" value="ENSPREP00000002297.1"/>
    <property type="gene ID" value="ENSPREG00000001697.1"/>
</dbReference>
<dbReference type="PRINTS" id="PR00356">
    <property type="entry name" value="ANTIFREEZEII"/>
</dbReference>
<dbReference type="CDD" id="cd00037">
    <property type="entry name" value="CLECT"/>
    <property type="match status" value="1"/>
</dbReference>
<dbReference type="Bgee" id="ENSPREG00000001697">
    <property type="expression patterns" value="Expressed in head and 1 other cell type or tissue"/>
</dbReference>
<dbReference type="Proteomes" id="UP000242638">
    <property type="component" value="Unassembled WGS sequence"/>
</dbReference>
<evidence type="ECO:0000259" key="4">
    <source>
        <dbReference type="PROSITE" id="PS50041"/>
    </source>
</evidence>
<dbReference type="InterPro" id="IPR016186">
    <property type="entry name" value="C-type_lectin-like/link_sf"/>
</dbReference>
<dbReference type="GeneID" id="103480867"/>
<dbReference type="OrthoDB" id="441660at2759"/>
<dbReference type="InterPro" id="IPR050111">
    <property type="entry name" value="C-type_lectin/snaclec_domain"/>
</dbReference>
<evidence type="ECO:0000313" key="5">
    <source>
        <dbReference type="Ensembl" id="ENSPREP00000002297.1"/>
    </source>
</evidence>
<organism evidence="5 6">
    <name type="scientific">Poecilia reticulata</name>
    <name type="common">Guppy</name>
    <name type="synonym">Acanthophacelus reticulatus</name>
    <dbReference type="NCBI Taxonomy" id="8081"/>
    <lineage>
        <taxon>Eukaryota</taxon>
        <taxon>Metazoa</taxon>
        <taxon>Chordata</taxon>
        <taxon>Craniata</taxon>
        <taxon>Vertebrata</taxon>
        <taxon>Euteleostomi</taxon>
        <taxon>Actinopterygii</taxon>
        <taxon>Neopterygii</taxon>
        <taxon>Teleostei</taxon>
        <taxon>Neoteleostei</taxon>
        <taxon>Acanthomorphata</taxon>
        <taxon>Ovalentaria</taxon>
        <taxon>Atherinomorphae</taxon>
        <taxon>Cyprinodontiformes</taxon>
        <taxon>Poeciliidae</taxon>
        <taxon>Poeciliinae</taxon>
        <taxon>Poecilia</taxon>
    </lineage>
</organism>
<dbReference type="Gene3D" id="3.10.100.10">
    <property type="entry name" value="Mannose-Binding Protein A, subunit A"/>
    <property type="match status" value="1"/>
</dbReference>
<protein>
    <submittedName>
        <fullName evidence="5">Ladderlectin-like</fullName>
    </submittedName>
</protein>
<sequence>MKLLAVFLLVFSMMTESSGDPVPDGGSPGDAASSDVSADEASDQVDLLQRSDSCPSGWTRINSRCFQYVQKSMSWAKAEKNCLSMGANLASVQDLNEYRKIKAMIDKISYGAKEAWIGGTNAQELTIWLWSDGSNFSYSDWCPGEPNNGGGNQRCIQINYSGEKCWDDMWCDHLQPSVCVKKP</sequence>
<dbReference type="AlphaFoldDB" id="A0A3P9MY58"/>
<reference evidence="6" key="1">
    <citation type="submission" date="2013-11" db="EMBL/GenBank/DDBJ databases">
        <title>The genomic landscape of the Guanapo guppy.</title>
        <authorList>
            <person name="Kuenstner A."/>
            <person name="Dreyer C."/>
        </authorList>
    </citation>
    <scope>NUCLEOTIDE SEQUENCE</scope>
    <source>
        <strain evidence="6">Guanapo</strain>
    </source>
</reference>
<dbReference type="OMA" id="HAWIGAS"/>
<accession>A0A3P9MY58</accession>
<evidence type="ECO:0000256" key="2">
    <source>
        <dbReference type="SAM" id="MobiDB-lite"/>
    </source>
</evidence>
<evidence type="ECO:0000256" key="3">
    <source>
        <dbReference type="SAM" id="SignalP"/>
    </source>
</evidence>
<dbReference type="PROSITE" id="PS50041">
    <property type="entry name" value="C_TYPE_LECTIN_2"/>
    <property type="match status" value="1"/>
</dbReference>
<feature type="domain" description="C-type lectin" evidence="4">
    <location>
        <begin position="61"/>
        <end position="180"/>
    </location>
</feature>
<keyword evidence="3" id="KW-0732">Signal</keyword>
<feature type="compositionally biased region" description="Low complexity" evidence="2">
    <location>
        <begin position="18"/>
        <end position="36"/>
    </location>
</feature>
<proteinExistence type="predicted"/>
<dbReference type="InterPro" id="IPR001304">
    <property type="entry name" value="C-type_lectin-like"/>
</dbReference>
<keyword evidence="1" id="KW-1015">Disulfide bond</keyword>
<dbReference type="PANTHER" id="PTHR22803">
    <property type="entry name" value="MANNOSE, PHOSPHOLIPASE, LECTIN RECEPTOR RELATED"/>
    <property type="match status" value="1"/>
</dbReference>
<dbReference type="RefSeq" id="XP_008434291.1">
    <property type="nucleotide sequence ID" value="XM_008436069.2"/>
</dbReference>
<feature type="signal peptide" evidence="3">
    <location>
        <begin position="1"/>
        <end position="19"/>
    </location>
</feature>